<comment type="caution">
    <text evidence="4">The sequence shown here is derived from an EMBL/GenBank/DDBJ whole genome shotgun (WGS) entry which is preliminary data.</text>
</comment>
<keyword evidence="2" id="KW-0012">Acyltransferase</keyword>
<dbReference type="InterPro" id="IPR050832">
    <property type="entry name" value="Bact_Acetyltransf"/>
</dbReference>
<dbReference type="Pfam" id="PF00583">
    <property type="entry name" value="Acetyltransf_1"/>
    <property type="match status" value="1"/>
</dbReference>
<dbReference type="AlphaFoldDB" id="A0A7W3Y463"/>
<dbReference type="EMBL" id="VKHT01001374">
    <property type="protein sequence ID" value="MBB0247105.1"/>
    <property type="molecule type" value="Genomic_DNA"/>
</dbReference>
<dbReference type="InterPro" id="IPR000182">
    <property type="entry name" value="GNAT_dom"/>
</dbReference>
<dbReference type="InterPro" id="IPR016181">
    <property type="entry name" value="Acyl_CoA_acyltransferase"/>
</dbReference>
<accession>A0A7W3Y463</accession>
<dbReference type="Gene3D" id="3.40.630.30">
    <property type="match status" value="1"/>
</dbReference>
<evidence type="ECO:0000256" key="2">
    <source>
        <dbReference type="ARBA" id="ARBA00023315"/>
    </source>
</evidence>
<reference evidence="5" key="1">
    <citation type="submission" date="2019-10" db="EMBL/GenBank/DDBJ databases">
        <title>Streptomyces sp. nov., a novel actinobacterium isolated from alkaline environment.</title>
        <authorList>
            <person name="Golinska P."/>
        </authorList>
    </citation>
    <scope>NUCLEOTIDE SEQUENCE [LARGE SCALE GENOMIC DNA]</scope>
    <source>
        <strain evidence="5">DSM 42118</strain>
    </source>
</reference>
<evidence type="ECO:0000259" key="3">
    <source>
        <dbReference type="PROSITE" id="PS51186"/>
    </source>
</evidence>
<name>A0A7W3Y463_9ACTN</name>
<dbReference type="GO" id="GO:0016747">
    <property type="term" value="F:acyltransferase activity, transferring groups other than amino-acyl groups"/>
    <property type="evidence" value="ECO:0007669"/>
    <property type="project" value="InterPro"/>
</dbReference>
<evidence type="ECO:0000313" key="4">
    <source>
        <dbReference type="EMBL" id="MBB0247105.1"/>
    </source>
</evidence>
<dbReference type="PROSITE" id="PS51186">
    <property type="entry name" value="GNAT"/>
    <property type="match status" value="1"/>
</dbReference>
<dbReference type="Proteomes" id="UP000538929">
    <property type="component" value="Unassembled WGS sequence"/>
</dbReference>
<dbReference type="CDD" id="cd04301">
    <property type="entry name" value="NAT_SF"/>
    <property type="match status" value="1"/>
</dbReference>
<evidence type="ECO:0000256" key="1">
    <source>
        <dbReference type="ARBA" id="ARBA00022679"/>
    </source>
</evidence>
<feature type="domain" description="N-acetyltransferase" evidence="3">
    <location>
        <begin position="3"/>
        <end position="178"/>
    </location>
</feature>
<protein>
    <submittedName>
        <fullName evidence="4">GNAT family N-acetyltransferase</fullName>
    </submittedName>
</protein>
<dbReference type="PANTHER" id="PTHR43877">
    <property type="entry name" value="AMINOALKYLPHOSPHONATE N-ACETYLTRANSFERASE-RELATED-RELATED"/>
    <property type="match status" value="1"/>
</dbReference>
<evidence type="ECO:0000313" key="5">
    <source>
        <dbReference type="Proteomes" id="UP000538929"/>
    </source>
</evidence>
<proteinExistence type="predicted"/>
<keyword evidence="1 4" id="KW-0808">Transferase</keyword>
<dbReference type="SUPFAM" id="SSF55729">
    <property type="entry name" value="Acyl-CoA N-acyltransferases (Nat)"/>
    <property type="match status" value="1"/>
</dbReference>
<organism evidence="4 5">
    <name type="scientific">Streptomyces alkaliphilus</name>
    <dbReference type="NCBI Taxonomy" id="1472722"/>
    <lineage>
        <taxon>Bacteria</taxon>
        <taxon>Bacillati</taxon>
        <taxon>Actinomycetota</taxon>
        <taxon>Actinomycetes</taxon>
        <taxon>Kitasatosporales</taxon>
        <taxon>Streptomycetaceae</taxon>
        <taxon>Streptomyces</taxon>
    </lineage>
</organism>
<keyword evidence="5" id="KW-1185">Reference proteome</keyword>
<gene>
    <name evidence="4" type="ORF">FNQ90_24005</name>
</gene>
<sequence length="190" mass="19973">MDVTIRPARAGEHSAAGEISARAYLADDLLVFGAEDPYLDRLHDAAGRAAVAELLVAVPRYTQNAGPAARPAAPGLGPVRAGEVLGTVTFAADGPFAQVARPDEAEFRMLAVAPAARGRGIGEALVRHCAERAAGLGRRALVLSIADNNEHGARLYRRMGFRPEPSRDWQPVPGLTLRVLALPLTAGSGR</sequence>